<dbReference type="EMBL" id="BPLQ01001712">
    <property type="protein sequence ID" value="GIX84389.1"/>
    <property type="molecule type" value="Genomic_DNA"/>
</dbReference>
<dbReference type="AlphaFoldDB" id="A0AAV4NLL6"/>
<dbReference type="Proteomes" id="UP001054837">
    <property type="component" value="Unassembled WGS sequence"/>
</dbReference>
<protein>
    <submittedName>
        <fullName evidence="1">Uncharacterized protein</fullName>
    </submittedName>
</protein>
<gene>
    <name evidence="1" type="ORF">CDAR_71701</name>
</gene>
<evidence type="ECO:0000313" key="2">
    <source>
        <dbReference type="Proteomes" id="UP001054837"/>
    </source>
</evidence>
<organism evidence="1 2">
    <name type="scientific">Caerostris darwini</name>
    <dbReference type="NCBI Taxonomy" id="1538125"/>
    <lineage>
        <taxon>Eukaryota</taxon>
        <taxon>Metazoa</taxon>
        <taxon>Ecdysozoa</taxon>
        <taxon>Arthropoda</taxon>
        <taxon>Chelicerata</taxon>
        <taxon>Arachnida</taxon>
        <taxon>Araneae</taxon>
        <taxon>Araneomorphae</taxon>
        <taxon>Entelegynae</taxon>
        <taxon>Araneoidea</taxon>
        <taxon>Araneidae</taxon>
        <taxon>Caerostris</taxon>
    </lineage>
</organism>
<name>A0AAV4NLL6_9ARAC</name>
<evidence type="ECO:0000313" key="1">
    <source>
        <dbReference type="EMBL" id="GIX84389.1"/>
    </source>
</evidence>
<keyword evidence="2" id="KW-1185">Reference proteome</keyword>
<comment type="caution">
    <text evidence="1">The sequence shown here is derived from an EMBL/GenBank/DDBJ whole genome shotgun (WGS) entry which is preliminary data.</text>
</comment>
<proteinExistence type="predicted"/>
<accession>A0AAV4NLL6</accession>
<sequence length="106" mass="11788">MISQHALSSLLLFERVHLLPAFQRDKTEFNISNNSKNNTDFAYESSFLFIVQKTCPLPADPTSSNLSTVDPLCGNTRSPFVDTVTTKLRPMATFVTQAHGFALEHA</sequence>
<reference evidence="1 2" key="1">
    <citation type="submission" date="2021-06" db="EMBL/GenBank/DDBJ databases">
        <title>Caerostris darwini draft genome.</title>
        <authorList>
            <person name="Kono N."/>
            <person name="Arakawa K."/>
        </authorList>
    </citation>
    <scope>NUCLEOTIDE SEQUENCE [LARGE SCALE GENOMIC DNA]</scope>
</reference>